<keyword evidence="1" id="KW-0812">Transmembrane</keyword>
<evidence type="ECO:0000256" key="1">
    <source>
        <dbReference type="SAM" id="Phobius"/>
    </source>
</evidence>
<dbReference type="Proteomes" id="UP001597052">
    <property type="component" value="Unassembled WGS sequence"/>
</dbReference>
<feature type="transmembrane region" description="Helical" evidence="1">
    <location>
        <begin position="44"/>
        <end position="64"/>
    </location>
</feature>
<name>A0ABD6D3S5_9EURY</name>
<dbReference type="AlphaFoldDB" id="A0ABD6D3S5"/>
<comment type="caution">
    <text evidence="2">The sequence shown here is derived from an EMBL/GenBank/DDBJ whole genome shotgun (WGS) entry which is preliminary data.</text>
</comment>
<protein>
    <recommendedName>
        <fullName evidence="4">Transporter</fullName>
    </recommendedName>
</protein>
<reference evidence="2 3" key="1">
    <citation type="journal article" date="2019" name="Int. J. Syst. Evol. Microbiol.">
        <title>The Global Catalogue of Microorganisms (GCM) 10K type strain sequencing project: providing services to taxonomists for standard genome sequencing and annotation.</title>
        <authorList>
            <consortium name="The Broad Institute Genomics Platform"/>
            <consortium name="The Broad Institute Genome Sequencing Center for Infectious Disease"/>
            <person name="Wu L."/>
            <person name="Ma J."/>
        </authorList>
    </citation>
    <scope>NUCLEOTIDE SEQUENCE [LARGE SCALE GENOMIC DNA]</scope>
    <source>
        <strain evidence="2 3">CGMCC 1.10593</strain>
    </source>
</reference>
<organism evidence="2 3">
    <name type="scientific">Halohasta litorea</name>
    <dbReference type="NCBI Taxonomy" id="869891"/>
    <lineage>
        <taxon>Archaea</taxon>
        <taxon>Methanobacteriati</taxon>
        <taxon>Methanobacteriota</taxon>
        <taxon>Stenosarchaea group</taxon>
        <taxon>Halobacteria</taxon>
        <taxon>Halobacteriales</taxon>
        <taxon>Haloferacaceae</taxon>
        <taxon>Halohasta</taxon>
    </lineage>
</organism>
<evidence type="ECO:0000313" key="2">
    <source>
        <dbReference type="EMBL" id="MFD1640717.1"/>
    </source>
</evidence>
<sequence>MEIDEEMRRQTVVSLAAVGLFLASLIGIGVVFDGSGGLPSNGALALVGALAGFVLLMAVIGVVLTRLNDDESTD</sequence>
<dbReference type="InterPro" id="IPR055895">
    <property type="entry name" value="DUF7472"/>
</dbReference>
<gene>
    <name evidence="2" type="ORF">ACFSBW_02345</name>
</gene>
<dbReference type="EMBL" id="JBHUDM010000001">
    <property type="protein sequence ID" value="MFD1640717.1"/>
    <property type="molecule type" value="Genomic_DNA"/>
</dbReference>
<keyword evidence="1" id="KW-1133">Transmembrane helix</keyword>
<dbReference type="Pfam" id="PF24284">
    <property type="entry name" value="DUF7472"/>
    <property type="match status" value="1"/>
</dbReference>
<dbReference type="RefSeq" id="WP_256394416.1">
    <property type="nucleotide sequence ID" value="NZ_JANHDJ010000001.1"/>
</dbReference>
<evidence type="ECO:0008006" key="4">
    <source>
        <dbReference type="Google" id="ProtNLM"/>
    </source>
</evidence>
<proteinExistence type="predicted"/>
<accession>A0ABD6D3S5</accession>
<keyword evidence="1" id="KW-0472">Membrane</keyword>
<feature type="transmembrane region" description="Helical" evidence="1">
    <location>
        <begin position="12"/>
        <end position="32"/>
    </location>
</feature>
<evidence type="ECO:0000313" key="3">
    <source>
        <dbReference type="Proteomes" id="UP001597052"/>
    </source>
</evidence>
<keyword evidence="3" id="KW-1185">Reference proteome</keyword>